<organism evidence="1 2">
    <name type="scientific">Trifolium medium</name>
    <dbReference type="NCBI Taxonomy" id="97028"/>
    <lineage>
        <taxon>Eukaryota</taxon>
        <taxon>Viridiplantae</taxon>
        <taxon>Streptophyta</taxon>
        <taxon>Embryophyta</taxon>
        <taxon>Tracheophyta</taxon>
        <taxon>Spermatophyta</taxon>
        <taxon>Magnoliopsida</taxon>
        <taxon>eudicotyledons</taxon>
        <taxon>Gunneridae</taxon>
        <taxon>Pentapetalae</taxon>
        <taxon>rosids</taxon>
        <taxon>fabids</taxon>
        <taxon>Fabales</taxon>
        <taxon>Fabaceae</taxon>
        <taxon>Papilionoideae</taxon>
        <taxon>50 kb inversion clade</taxon>
        <taxon>NPAAA clade</taxon>
        <taxon>Hologalegina</taxon>
        <taxon>IRL clade</taxon>
        <taxon>Trifolieae</taxon>
        <taxon>Trifolium</taxon>
    </lineage>
</organism>
<dbReference type="AlphaFoldDB" id="A0A392W8X0"/>
<protein>
    <submittedName>
        <fullName evidence="1">Uncharacterized protein</fullName>
    </submittedName>
</protein>
<dbReference type="Proteomes" id="UP000265520">
    <property type="component" value="Unassembled WGS sequence"/>
</dbReference>
<proteinExistence type="predicted"/>
<sequence>IVGYWVVAFSLAFPSSKSSCRPPCSVAVSDVWCGV</sequence>
<comment type="caution">
    <text evidence="1">The sequence shown here is derived from an EMBL/GenBank/DDBJ whole genome shotgun (WGS) entry which is preliminary data.</text>
</comment>
<accession>A0A392W8X0</accession>
<evidence type="ECO:0000313" key="1">
    <source>
        <dbReference type="EMBL" id="MCI97084.1"/>
    </source>
</evidence>
<reference evidence="1 2" key="1">
    <citation type="journal article" date="2018" name="Front. Plant Sci.">
        <title>Red Clover (Trifolium pratense) and Zigzag Clover (T. medium) - A Picture of Genomic Similarities and Differences.</title>
        <authorList>
            <person name="Dluhosova J."/>
            <person name="Istvanek J."/>
            <person name="Nedelnik J."/>
            <person name="Repkova J."/>
        </authorList>
    </citation>
    <scope>NUCLEOTIDE SEQUENCE [LARGE SCALE GENOMIC DNA]</scope>
    <source>
        <strain evidence="2">cv. 10/8</strain>
        <tissue evidence="1">Leaf</tissue>
    </source>
</reference>
<keyword evidence="2" id="KW-1185">Reference proteome</keyword>
<dbReference type="EMBL" id="LXQA011432316">
    <property type="protein sequence ID" value="MCI97084.1"/>
    <property type="molecule type" value="Genomic_DNA"/>
</dbReference>
<feature type="non-terminal residue" evidence="1">
    <location>
        <position position="1"/>
    </location>
</feature>
<name>A0A392W8X0_9FABA</name>
<evidence type="ECO:0000313" key="2">
    <source>
        <dbReference type="Proteomes" id="UP000265520"/>
    </source>
</evidence>